<dbReference type="InterPro" id="IPR002528">
    <property type="entry name" value="MATE_fam"/>
</dbReference>
<proteinExistence type="inferred from homology"/>
<dbReference type="Pfam" id="PF01554">
    <property type="entry name" value="MatE"/>
    <property type="match status" value="1"/>
</dbReference>
<dbReference type="GO" id="GO:0042910">
    <property type="term" value="F:xenobiotic transmembrane transporter activity"/>
    <property type="evidence" value="ECO:0007669"/>
    <property type="project" value="InterPro"/>
</dbReference>
<dbReference type="VEuPathDB" id="CryptoDB:Cvel_28017"/>
<reference evidence="3" key="1">
    <citation type="submission" date="2014-11" db="EMBL/GenBank/DDBJ databases">
        <authorList>
            <person name="Otto D Thomas"/>
            <person name="Naeem Raeece"/>
        </authorList>
    </citation>
    <scope>NUCLEOTIDE SEQUENCE</scope>
</reference>
<feature type="transmembrane region" description="Helical" evidence="2">
    <location>
        <begin position="102"/>
        <end position="127"/>
    </location>
</feature>
<evidence type="ECO:0000313" key="3">
    <source>
        <dbReference type="EMBL" id="CEM44054.1"/>
    </source>
</evidence>
<comment type="similarity">
    <text evidence="1">Belongs to the multi antimicrobial extrusion (MATE) (TC 2.A.66.1) family.</text>
</comment>
<keyword evidence="2" id="KW-0812">Transmembrane</keyword>
<gene>
    <name evidence="3" type="ORF">Cvel_28017</name>
</gene>
<accession>A0A0G4HIZ8</accession>
<dbReference type="AlphaFoldDB" id="A0A0G4HIZ8"/>
<evidence type="ECO:0000256" key="1">
    <source>
        <dbReference type="ARBA" id="ARBA00010199"/>
    </source>
</evidence>
<evidence type="ECO:0000256" key="2">
    <source>
        <dbReference type="SAM" id="Phobius"/>
    </source>
</evidence>
<feature type="transmembrane region" description="Helical" evidence="2">
    <location>
        <begin position="12"/>
        <end position="43"/>
    </location>
</feature>
<dbReference type="PANTHER" id="PTHR11206">
    <property type="entry name" value="MULTIDRUG RESISTANCE PROTEIN"/>
    <property type="match status" value="1"/>
</dbReference>
<keyword evidence="2" id="KW-1133">Transmembrane helix</keyword>
<protein>
    <submittedName>
        <fullName evidence="3">Uncharacterized protein</fullName>
    </submittedName>
</protein>
<dbReference type="GO" id="GO:0015297">
    <property type="term" value="F:antiporter activity"/>
    <property type="evidence" value="ECO:0007669"/>
    <property type="project" value="InterPro"/>
</dbReference>
<keyword evidence="2" id="KW-0472">Membrane</keyword>
<organism evidence="3">
    <name type="scientific">Chromera velia CCMP2878</name>
    <dbReference type="NCBI Taxonomy" id="1169474"/>
    <lineage>
        <taxon>Eukaryota</taxon>
        <taxon>Sar</taxon>
        <taxon>Alveolata</taxon>
        <taxon>Colpodellida</taxon>
        <taxon>Chromeraceae</taxon>
        <taxon>Chromera</taxon>
    </lineage>
</organism>
<dbReference type="EMBL" id="CDMZ01002832">
    <property type="protein sequence ID" value="CEM44054.1"/>
    <property type="molecule type" value="Genomic_DNA"/>
</dbReference>
<sequence length="142" mass="15334">MNSQMAPRGFFGVSYDLLVVAVPMCFASLSSNFLHIFLSFLFVGQFSSVEETAGYGIASALGWCIILAPGIGLCSGLDTLCSQAFGAEAYLICAQWLHRAQAILVMFSLIIVTLAMMPHIECLFILFGQEVEVALVAGRVTR</sequence>
<feature type="transmembrane region" description="Helical" evidence="2">
    <location>
        <begin position="55"/>
        <end position="81"/>
    </location>
</feature>
<name>A0A0G4HIZ8_9ALVE</name>
<dbReference type="GO" id="GO:0016020">
    <property type="term" value="C:membrane"/>
    <property type="evidence" value="ECO:0007669"/>
    <property type="project" value="InterPro"/>
</dbReference>